<sequence>MALGSGEFSCWLDPLPIPTESAEGFHSPVYKPVLEASLDSDIELQQLETTHRSSSQQTLVGYQSQEDKNDHADDLGPSRKLARSKLRWGVVQMPPEWHAEYQHEGVVEHLSFGVKDDNVQAPVPGRLYA</sequence>
<protein>
    <submittedName>
        <fullName evidence="1">Uncharacterized protein</fullName>
    </submittedName>
</protein>
<gene>
    <name evidence="1" type="ORF">F4821DRAFT_265978</name>
</gene>
<reference evidence="1 2" key="1">
    <citation type="journal article" date="2022" name="New Phytol.">
        <title>Ecological generalism drives hyperdiversity of secondary metabolite gene clusters in xylarialean endophytes.</title>
        <authorList>
            <person name="Franco M.E.E."/>
            <person name="Wisecaver J.H."/>
            <person name="Arnold A.E."/>
            <person name="Ju Y.M."/>
            <person name="Slot J.C."/>
            <person name="Ahrendt S."/>
            <person name="Moore L.P."/>
            <person name="Eastman K.E."/>
            <person name="Scott K."/>
            <person name="Konkel Z."/>
            <person name="Mondo S.J."/>
            <person name="Kuo A."/>
            <person name="Hayes R.D."/>
            <person name="Haridas S."/>
            <person name="Andreopoulos B."/>
            <person name="Riley R."/>
            <person name="LaButti K."/>
            <person name="Pangilinan J."/>
            <person name="Lipzen A."/>
            <person name="Amirebrahimi M."/>
            <person name="Yan J."/>
            <person name="Adam C."/>
            <person name="Keymanesh K."/>
            <person name="Ng V."/>
            <person name="Louie K."/>
            <person name="Northen T."/>
            <person name="Drula E."/>
            <person name="Henrissat B."/>
            <person name="Hsieh H.M."/>
            <person name="Youens-Clark K."/>
            <person name="Lutzoni F."/>
            <person name="Miadlikowska J."/>
            <person name="Eastwood D.C."/>
            <person name="Hamelin R.C."/>
            <person name="Grigoriev I.V."/>
            <person name="U'Ren J.M."/>
        </authorList>
    </citation>
    <scope>NUCLEOTIDE SEQUENCE [LARGE SCALE GENOMIC DNA]</scope>
    <source>
        <strain evidence="1 2">ER1909</strain>
    </source>
</reference>
<evidence type="ECO:0000313" key="1">
    <source>
        <dbReference type="EMBL" id="KAI6080358.1"/>
    </source>
</evidence>
<accession>A0ACC0CIX2</accession>
<organism evidence="1 2">
    <name type="scientific">Hypoxylon rubiginosum</name>
    <dbReference type="NCBI Taxonomy" id="110542"/>
    <lineage>
        <taxon>Eukaryota</taxon>
        <taxon>Fungi</taxon>
        <taxon>Dikarya</taxon>
        <taxon>Ascomycota</taxon>
        <taxon>Pezizomycotina</taxon>
        <taxon>Sordariomycetes</taxon>
        <taxon>Xylariomycetidae</taxon>
        <taxon>Xylariales</taxon>
        <taxon>Hypoxylaceae</taxon>
        <taxon>Hypoxylon</taxon>
    </lineage>
</organism>
<dbReference type="Proteomes" id="UP001497680">
    <property type="component" value="Unassembled WGS sequence"/>
</dbReference>
<dbReference type="EMBL" id="MU394451">
    <property type="protein sequence ID" value="KAI6080358.1"/>
    <property type="molecule type" value="Genomic_DNA"/>
</dbReference>
<comment type="caution">
    <text evidence="1">The sequence shown here is derived from an EMBL/GenBank/DDBJ whole genome shotgun (WGS) entry which is preliminary data.</text>
</comment>
<name>A0ACC0CIX2_9PEZI</name>
<proteinExistence type="predicted"/>
<evidence type="ECO:0000313" key="2">
    <source>
        <dbReference type="Proteomes" id="UP001497680"/>
    </source>
</evidence>
<keyword evidence="2" id="KW-1185">Reference proteome</keyword>